<dbReference type="EMBL" id="JAQHRD010000003">
    <property type="protein sequence ID" value="KAJ6442515.1"/>
    <property type="molecule type" value="Genomic_DNA"/>
</dbReference>
<dbReference type="Proteomes" id="UP001163105">
    <property type="component" value="Unassembled WGS sequence"/>
</dbReference>
<name>A0AB34FWV3_9HYPO</name>
<gene>
    <name evidence="1" type="ORF">O9K51_03690</name>
</gene>
<accession>A0AB34FWV3</accession>
<evidence type="ECO:0000313" key="2">
    <source>
        <dbReference type="Proteomes" id="UP001163105"/>
    </source>
</evidence>
<organism evidence="1 2">
    <name type="scientific">Purpureocillium lavendulum</name>
    <dbReference type="NCBI Taxonomy" id="1247861"/>
    <lineage>
        <taxon>Eukaryota</taxon>
        <taxon>Fungi</taxon>
        <taxon>Dikarya</taxon>
        <taxon>Ascomycota</taxon>
        <taxon>Pezizomycotina</taxon>
        <taxon>Sordariomycetes</taxon>
        <taxon>Hypocreomycetidae</taxon>
        <taxon>Hypocreales</taxon>
        <taxon>Ophiocordycipitaceae</taxon>
        <taxon>Purpureocillium</taxon>
    </lineage>
</organism>
<dbReference type="Gene3D" id="1.10.1740.120">
    <property type="match status" value="1"/>
</dbReference>
<reference evidence="1" key="1">
    <citation type="submission" date="2023-01" db="EMBL/GenBank/DDBJ databases">
        <title>The growth and conidiation of Purpureocillium lavendulum are regulated by nitrogen source and histone H3K14 acetylation.</title>
        <authorList>
            <person name="Tang P."/>
            <person name="Han J."/>
            <person name="Zhang C."/>
            <person name="Tang P."/>
            <person name="Qi F."/>
            <person name="Zhang K."/>
            <person name="Liang L."/>
        </authorList>
    </citation>
    <scope>NUCLEOTIDE SEQUENCE</scope>
    <source>
        <strain evidence="1">YMF1.00683</strain>
    </source>
</reference>
<dbReference type="AlphaFoldDB" id="A0AB34FWV3"/>
<comment type="caution">
    <text evidence="1">The sequence shown here is derived from an EMBL/GenBank/DDBJ whole genome shotgun (WGS) entry which is preliminary data.</text>
</comment>
<protein>
    <submittedName>
        <fullName evidence="1">Bromo adjacent like protein</fullName>
    </submittedName>
</protein>
<sequence>MASPSASWRKPSWNQPEQIRSSRYKAKLPRRQVSVHHKQQFHQAINHITIFPEPPPPTVNMKFTNITALALAAMVHAAPAETQSANQVDISLPPGCKKSDLIKCALHLVGTTASCGAAVIEVGANVAADLSCIGSAASTANNFHECKSCIPHKQNVIEV</sequence>
<evidence type="ECO:0000313" key="1">
    <source>
        <dbReference type="EMBL" id="KAJ6442515.1"/>
    </source>
</evidence>
<proteinExistence type="predicted"/>
<keyword evidence="2" id="KW-1185">Reference proteome</keyword>